<dbReference type="InterPro" id="IPR000719">
    <property type="entry name" value="Prot_kinase_dom"/>
</dbReference>
<reference evidence="18" key="1">
    <citation type="submission" date="2021-01" db="EMBL/GenBank/DDBJ databases">
        <authorList>
            <consortium name="Genoscope - CEA"/>
            <person name="William W."/>
        </authorList>
    </citation>
    <scope>NUCLEOTIDE SEQUENCE</scope>
</reference>
<comment type="caution">
    <text evidence="18">The sequence shown here is derived from an EMBL/GenBank/DDBJ whole genome shotgun (WGS) entry which is preliminary data.</text>
</comment>
<dbReference type="PANTHER" id="PTHR43895">
    <property type="entry name" value="CALCIUM/CALMODULIN-DEPENDENT PROTEIN KINASE KINASE-RELATED"/>
    <property type="match status" value="1"/>
</dbReference>
<evidence type="ECO:0000256" key="11">
    <source>
        <dbReference type="ARBA" id="ARBA00024334"/>
    </source>
</evidence>
<dbReference type="Proteomes" id="UP000688137">
    <property type="component" value="Unassembled WGS sequence"/>
</dbReference>
<dbReference type="AlphaFoldDB" id="A0A8S1KYC0"/>
<evidence type="ECO:0000256" key="7">
    <source>
        <dbReference type="ARBA" id="ARBA00022741"/>
    </source>
</evidence>
<keyword evidence="19" id="KW-1185">Reference proteome</keyword>
<evidence type="ECO:0000259" key="17">
    <source>
        <dbReference type="PROSITE" id="PS50011"/>
    </source>
</evidence>
<name>A0A8S1KYC0_PARPR</name>
<sequence length="448" mass="52077">MNFQPSSLFNHNLKWELLNEKPSSDFKTLQLYVFSNKKKEFQFKTLIKTGSRILKQCKNNKIKYLDVKNCVLKKIHHYQNGDGIQITSGNFQFEFYGQITEWFEQLKLHCIQVDFLNNYNIGNLIGKGTYGKVYKAIQKQNKSEYAVKTFDKSNLQKQIEIDAILREIDILRIVQHPRVIKLLETYESETHIFVVYELLKGGELKQLMNEKKLNQDQCVSIIYKIIDALAYIHSKGIIHRDLKPENLIFRYAQNIEDIVIADFGLADFYRKDGQYLFARCGTAGYLAPELIMNKIYDYKVDVYSVGIVFYMLINGGKSPFEKIDYATQLQQNMLSNIDLKKLTITNDCQDLLSKMIDSNPQSRITSQQAKIHLLFHKQHEKIELSTARLPKSLTISLIDTPKIQSIQSSRQKKQSFVQISQSAKNSPIEIKKIQGQQNFSNAKQKQQQ</sequence>
<dbReference type="EMBL" id="CAJJDM010000029">
    <property type="protein sequence ID" value="CAD8060509.1"/>
    <property type="molecule type" value="Genomic_DNA"/>
</dbReference>
<dbReference type="PROSITE" id="PS00107">
    <property type="entry name" value="PROTEIN_KINASE_ATP"/>
    <property type="match status" value="1"/>
</dbReference>
<keyword evidence="5" id="KW-0479">Metal-binding</keyword>
<keyword evidence="3 15" id="KW-0723">Serine/threonine-protein kinase</keyword>
<feature type="compositionally biased region" description="Polar residues" evidence="16">
    <location>
        <begin position="434"/>
        <end position="448"/>
    </location>
</feature>
<evidence type="ECO:0000256" key="6">
    <source>
        <dbReference type="ARBA" id="ARBA00022737"/>
    </source>
</evidence>
<evidence type="ECO:0000256" key="13">
    <source>
        <dbReference type="ARBA" id="ARBA00048679"/>
    </source>
</evidence>
<keyword evidence="9" id="KW-0106">Calcium</keyword>
<dbReference type="GO" id="GO:0007165">
    <property type="term" value="P:signal transduction"/>
    <property type="evidence" value="ECO:0007669"/>
    <property type="project" value="TreeGrafter"/>
</dbReference>
<protein>
    <recommendedName>
        <fullName evidence="2">non-specific serine/threonine protein kinase</fullName>
        <ecNumber evidence="2">2.7.11.1</ecNumber>
    </recommendedName>
</protein>
<dbReference type="FunFam" id="3.30.200.20:FF:000315">
    <property type="entry name" value="Calcium-dependent protein kinase 3"/>
    <property type="match status" value="1"/>
</dbReference>
<organism evidence="18 19">
    <name type="scientific">Paramecium primaurelia</name>
    <dbReference type="NCBI Taxonomy" id="5886"/>
    <lineage>
        <taxon>Eukaryota</taxon>
        <taxon>Sar</taxon>
        <taxon>Alveolata</taxon>
        <taxon>Ciliophora</taxon>
        <taxon>Intramacronucleata</taxon>
        <taxon>Oligohymenophorea</taxon>
        <taxon>Peniculida</taxon>
        <taxon>Parameciidae</taxon>
        <taxon>Paramecium</taxon>
    </lineage>
</organism>
<keyword evidence="4" id="KW-0808">Transferase</keyword>
<evidence type="ECO:0000256" key="1">
    <source>
        <dbReference type="ARBA" id="ARBA00001946"/>
    </source>
</evidence>
<evidence type="ECO:0000313" key="18">
    <source>
        <dbReference type="EMBL" id="CAD8060509.1"/>
    </source>
</evidence>
<evidence type="ECO:0000256" key="4">
    <source>
        <dbReference type="ARBA" id="ARBA00022679"/>
    </source>
</evidence>
<dbReference type="Pfam" id="PF00069">
    <property type="entry name" value="Pkinase"/>
    <property type="match status" value="1"/>
</dbReference>
<keyword evidence="7 14" id="KW-0547">Nucleotide-binding</keyword>
<keyword evidence="6" id="KW-0677">Repeat</keyword>
<keyword evidence="8" id="KW-0418">Kinase</keyword>
<evidence type="ECO:0000256" key="10">
    <source>
        <dbReference type="ARBA" id="ARBA00022840"/>
    </source>
</evidence>
<keyword evidence="10 14" id="KW-0067">ATP-binding</keyword>
<comment type="similarity">
    <text evidence="11">Belongs to the protein kinase superfamily. Ser/Thr protein kinase family. CDPK subfamily.</text>
</comment>
<evidence type="ECO:0000256" key="9">
    <source>
        <dbReference type="ARBA" id="ARBA00022837"/>
    </source>
</evidence>
<feature type="binding site" evidence="14">
    <location>
        <position position="148"/>
    </location>
    <ligand>
        <name>ATP</name>
        <dbReference type="ChEBI" id="CHEBI:30616"/>
    </ligand>
</feature>
<comment type="catalytic activity">
    <reaction evidence="13">
        <text>L-seryl-[protein] + ATP = O-phospho-L-seryl-[protein] + ADP + H(+)</text>
        <dbReference type="Rhea" id="RHEA:17989"/>
        <dbReference type="Rhea" id="RHEA-COMP:9863"/>
        <dbReference type="Rhea" id="RHEA-COMP:11604"/>
        <dbReference type="ChEBI" id="CHEBI:15378"/>
        <dbReference type="ChEBI" id="CHEBI:29999"/>
        <dbReference type="ChEBI" id="CHEBI:30616"/>
        <dbReference type="ChEBI" id="CHEBI:83421"/>
        <dbReference type="ChEBI" id="CHEBI:456216"/>
        <dbReference type="EC" id="2.7.11.1"/>
    </reaction>
</comment>
<evidence type="ECO:0000256" key="3">
    <source>
        <dbReference type="ARBA" id="ARBA00022527"/>
    </source>
</evidence>
<feature type="region of interest" description="Disordered" evidence="16">
    <location>
        <begin position="417"/>
        <end position="448"/>
    </location>
</feature>
<comment type="cofactor">
    <cofactor evidence="1">
        <name>Mg(2+)</name>
        <dbReference type="ChEBI" id="CHEBI:18420"/>
    </cofactor>
</comment>
<dbReference type="PANTHER" id="PTHR43895:SF32">
    <property type="entry name" value="SERINE_THREONINE-PROTEIN KINASE CHK1"/>
    <property type="match status" value="1"/>
</dbReference>
<evidence type="ECO:0000256" key="8">
    <source>
        <dbReference type="ARBA" id="ARBA00022777"/>
    </source>
</evidence>
<evidence type="ECO:0000256" key="16">
    <source>
        <dbReference type="SAM" id="MobiDB-lite"/>
    </source>
</evidence>
<dbReference type="GO" id="GO:0004674">
    <property type="term" value="F:protein serine/threonine kinase activity"/>
    <property type="evidence" value="ECO:0007669"/>
    <property type="project" value="UniProtKB-KW"/>
</dbReference>
<dbReference type="GO" id="GO:0005524">
    <property type="term" value="F:ATP binding"/>
    <property type="evidence" value="ECO:0007669"/>
    <property type="project" value="UniProtKB-UniRule"/>
</dbReference>
<dbReference type="GO" id="GO:0046872">
    <property type="term" value="F:metal ion binding"/>
    <property type="evidence" value="ECO:0007669"/>
    <property type="project" value="UniProtKB-KW"/>
</dbReference>
<dbReference type="PROSITE" id="PS00108">
    <property type="entry name" value="PROTEIN_KINASE_ST"/>
    <property type="match status" value="1"/>
</dbReference>
<dbReference type="FunFam" id="1.10.510.10:FF:000945">
    <property type="entry name" value="Uncharacterized protein"/>
    <property type="match status" value="1"/>
</dbReference>
<dbReference type="EC" id="2.7.11.1" evidence="2"/>
<feature type="domain" description="Protein kinase" evidence="17">
    <location>
        <begin position="119"/>
        <end position="375"/>
    </location>
</feature>
<evidence type="ECO:0000256" key="15">
    <source>
        <dbReference type="RuleBase" id="RU000304"/>
    </source>
</evidence>
<dbReference type="PROSITE" id="PS50011">
    <property type="entry name" value="PROTEIN_KINASE_DOM"/>
    <property type="match status" value="1"/>
</dbReference>
<evidence type="ECO:0000256" key="5">
    <source>
        <dbReference type="ARBA" id="ARBA00022723"/>
    </source>
</evidence>
<gene>
    <name evidence="18" type="ORF">PPRIM_AZ9-3.1.T0300171</name>
</gene>
<evidence type="ECO:0000256" key="2">
    <source>
        <dbReference type="ARBA" id="ARBA00012513"/>
    </source>
</evidence>
<evidence type="ECO:0000256" key="14">
    <source>
        <dbReference type="PROSITE-ProRule" id="PRU10141"/>
    </source>
</evidence>
<dbReference type="InterPro" id="IPR008271">
    <property type="entry name" value="Ser/Thr_kinase_AS"/>
</dbReference>
<dbReference type="SMART" id="SM00220">
    <property type="entry name" value="S_TKc"/>
    <property type="match status" value="1"/>
</dbReference>
<evidence type="ECO:0000313" key="19">
    <source>
        <dbReference type="Proteomes" id="UP000688137"/>
    </source>
</evidence>
<dbReference type="OMA" id="YESETHI"/>
<comment type="catalytic activity">
    <reaction evidence="12">
        <text>L-threonyl-[protein] + ATP = O-phospho-L-threonyl-[protein] + ADP + H(+)</text>
        <dbReference type="Rhea" id="RHEA:46608"/>
        <dbReference type="Rhea" id="RHEA-COMP:11060"/>
        <dbReference type="Rhea" id="RHEA-COMP:11605"/>
        <dbReference type="ChEBI" id="CHEBI:15378"/>
        <dbReference type="ChEBI" id="CHEBI:30013"/>
        <dbReference type="ChEBI" id="CHEBI:30616"/>
        <dbReference type="ChEBI" id="CHEBI:61977"/>
        <dbReference type="ChEBI" id="CHEBI:456216"/>
        <dbReference type="EC" id="2.7.11.1"/>
    </reaction>
</comment>
<dbReference type="InterPro" id="IPR017441">
    <property type="entry name" value="Protein_kinase_ATP_BS"/>
</dbReference>
<evidence type="ECO:0000256" key="12">
    <source>
        <dbReference type="ARBA" id="ARBA00047899"/>
    </source>
</evidence>
<accession>A0A8S1KYC0</accession>
<proteinExistence type="inferred from homology"/>